<reference evidence="7 8" key="1">
    <citation type="journal article" date="2010" name="Stand. Genomic Sci.">
        <title>Complete genome sequence of Haliangium ochraceum type strain (SMP-2).</title>
        <authorList>
            <consortium name="US DOE Joint Genome Institute (JGI-PGF)"/>
            <person name="Ivanova N."/>
            <person name="Daum C."/>
            <person name="Lang E."/>
            <person name="Abt B."/>
            <person name="Kopitz M."/>
            <person name="Saunders E."/>
            <person name="Lapidus A."/>
            <person name="Lucas S."/>
            <person name="Glavina Del Rio T."/>
            <person name="Nolan M."/>
            <person name="Tice H."/>
            <person name="Copeland A."/>
            <person name="Cheng J.F."/>
            <person name="Chen F."/>
            <person name="Bruce D."/>
            <person name="Goodwin L."/>
            <person name="Pitluck S."/>
            <person name="Mavromatis K."/>
            <person name="Pati A."/>
            <person name="Mikhailova N."/>
            <person name="Chen A."/>
            <person name="Palaniappan K."/>
            <person name="Land M."/>
            <person name="Hauser L."/>
            <person name="Chang Y.J."/>
            <person name="Jeffries C.D."/>
            <person name="Detter J.C."/>
            <person name="Brettin T."/>
            <person name="Rohde M."/>
            <person name="Goker M."/>
            <person name="Bristow J."/>
            <person name="Markowitz V."/>
            <person name="Eisen J.A."/>
            <person name="Hugenholtz P."/>
            <person name="Kyrpides N.C."/>
            <person name="Klenk H.P."/>
        </authorList>
    </citation>
    <scope>NUCLEOTIDE SEQUENCE [LARGE SCALE GENOMIC DNA]</scope>
    <source>
        <strain evidence="8">DSM 14365 / CIP 107738 / JCM 11303 / AJ 13395 / SMP-2</strain>
    </source>
</reference>
<dbReference type="EMBL" id="CP001804">
    <property type="protein sequence ID" value="ACY15729.1"/>
    <property type="molecule type" value="Genomic_DNA"/>
</dbReference>
<dbReference type="InterPro" id="IPR045232">
    <property type="entry name" value="FAM234"/>
</dbReference>
<dbReference type="InterPro" id="IPR013517">
    <property type="entry name" value="FG-GAP"/>
</dbReference>
<dbReference type="Gene3D" id="2.130.10.10">
    <property type="entry name" value="YVTN repeat-like/Quinoprotein amine dehydrogenase"/>
    <property type="match status" value="1"/>
</dbReference>
<dbReference type="InterPro" id="IPR028994">
    <property type="entry name" value="Integrin_alpha_N"/>
</dbReference>
<dbReference type="SUPFAM" id="SSF69318">
    <property type="entry name" value="Integrin alpha N-terminal domain"/>
    <property type="match status" value="1"/>
</dbReference>
<dbReference type="PANTHER" id="PTHR21419">
    <property type="match status" value="1"/>
</dbReference>
<dbReference type="HOGENOM" id="CLU_028806_0_0_7"/>
<evidence type="ECO:0000256" key="1">
    <source>
        <dbReference type="ARBA" id="ARBA00004167"/>
    </source>
</evidence>
<dbReference type="Pfam" id="PF13517">
    <property type="entry name" value="FG-GAP_3"/>
    <property type="match status" value="1"/>
</dbReference>
<dbReference type="InterPro" id="IPR015943">
    <property type="entry name" value="WD40/YVTN_repeat-like_dom_sf"/>
</dbReference>
<keyword evidence="4" id="KW-1133">Transmembrane helix</keyword>
<evidence type="ECO:0000256" key="5">
    <source>
        <dbReference type="ARBA" id="ARBA00023136"/>
    </source>
</evidence>
<keyword evidence="5" id="KW-0472">Membrane</keyword>
<evidence type="ECO:0000256" key="3">
    <source>
        <dbReference type="ARBA" id="ARBA00022729"/>
    </source>
</evidence>
<keyword evidence="8" id="KW-1185">Reference proteome</keyword>
<keyword evidence="2" id="KW-0812">Transmembrane</keyword>
<comment type="subcellular location">
    <subcellularLocation>
        <location evidence="1">Membrane</location>
        <topology evidence="1">Single-pass membrane protein</topology>
    </subcellularLocation>
</comment>
<accession>D0LTN5</accession>
<dbReference type="Gene3D" id="2.130.10.130">
    <property type="entry name" value="Integrin alpha, N-terminal"/>
    <property type="match status" value="1"/>
</dbReference>
<dbReference type="AlphaFoldDB" id="D0LTN5"/>
<name>D0LTN5_HALO1</name>
<evidence type="ECO:0008006" key="9">
    <source>
        <dbReference type="Google" id="ProtNLM"/>
    </source>
</evidence>
<dbReference type="KEGG" id="hoh:Hoch_3227"/>
<feature type="chain" id="PRO_5003011529" description="FG-GAP repeat protein" evidence="6">
    <location>
        <begin position="23"/>
        <end position="547"/>
    </location>
</feature>
<feature type="signal peptide" evidence="6">
    <location>
        <begin position="1"/>
        <end position="22"/>
    </location>
</feature>
<evidence type="ECO:0000256" key="2">
    <source>
        <dbReference type="ARBA" id="ARBA00022692"/>
    </source>
</evidence>
<keyword evidence="3 6" id="KW-0732">Signal</keyword>
<evidence type="ECO:0000313" key="7">
    <source>
        <dbReference type="EMBL" id="ACY15729.1"/>
    </source>
</evidence>
<dbReference type="PANTHER" id="PTHR21419:SF23">
    <property type="entry name" value="PROTEIN DEFECTIVE IN EXINE FORMATION 1"/>
    <property type="match status" value="1"/>
</dbReference>
<dbReference type="STRING" id="502025.Hoch_3227"/>
<gene>
    <name evidence="7" type="ordered locus">Hoch_3227</name>
</gene>
<proteinExistence type="predicted"/>
<sequence length="547" mass="58441">MLRMERWFNGSLLLLATASAGACGTDGPSGPGTIGSSPAPLPAASCDAVAGGSTEVAKPELIAELSDRYHESWQGSPAVADLDGDGSVEIAVPRHNRLNIWSADGELLFSHSVEGRIWAAPVVVDLLPERDGLEIAVAARSQVYAWDAKGEELPGFPVEWRDELRSLAAGDIDGDGRFELVTATTRRLEDNGQRDLLMAIEADGSFARGFPPNTSGASECDDACYVTGGFDQNLAIGDLDGDGVADVAAVQDNAYISIHDGTGRAFDCADIFRKRTKVQGVRFMLDYDEAQQGFADDEDSANQAHFTNSSPAIADIDGDGEAELVFTGSVQNASQDDRERGVVLFVVRPDGTRPDDWVEPYYVPEYRAGLNDFDGTNVVGLNNSVTVVDIDPERAGLEMIFADYDGRIHAVDARGEQLWTYRYTSDARVLTGGVVVSDLSRDGVPEVVFATYSPDQNKGELFVLDAGGNELHTLSLPTRGAMGIPTIADVDGDGTLEIVVSLKGNEEDGETQVEIYTVASSAPNCMPWPTSHGSLRRDGLALPTVTE</sequence>
<dbReference type="GO" id="GO:0016020">
    <property type="term" value="C:membrane"/>
    <property type="evidence" value="ECO:0007669"/>
    <property type="project" value="UniProtKB-SubCell"/>
</dbReference>
<organism evidence="7 8">
    <name type="scientific">Haliangium ochraceum (strain DSM 14365 / JCM 11303 / SMP-2)</name>
    <dbReference type="NCBI Taxonomy" id="502025"/>
    <lineage>
        <taxon>Bacteria</taxon>
        <taxon>Pseudomonadati</taxon>
        <taxon>Myxococcota</taxon>
        <taxon>Polyangia</taxon>
        <taxon>Haliangiales</taxon>
        <taxon>Kofleriaceae</taxon>
        <taxon>Haliangium</taxon>
    </lineage>
</organism>
<dbReference type="PROSITE" id="PS51257">
    <property type="entry name" value="PROKAR_LIPOPROTEIN"/>
    <property type="match status" value="1"/>
</dbReference>
<evidence type="ECO:0000313" key="8">
    <source>
        <dbReference type="Proteomes" id="UP000001880"/>
    </source>
</evidence>
<evidence type="ECO:0000256" key="6">
    <source>
        <dbReference type="SAM" id="SignalP"/>
    </source>
</evidence>
<dbReference type="eggNOG" id="COG1414">
    <property type="taxonomic scope" value="Bacteria"/>
</dbReference>
<evidence type="ECO:0000256" key="4">
    <source>
        <dbReference type="ARBA" id="ARBA00022989"/>
    </source>
</evidence>
<dbReference type="Proteomes" id="UP000001880">
    <property type="component" value="Chromosome"/>
</dbReference>
<protein>
    <recommendedName>
        <fullName evidence="9">FG-GAP repeat protein</fullName>
    </recommendedName>
</protein>